<evidence type="ECO:0000256" key="2">
    <source>
        <dbReference type="ARBA" id="ARBA00022801"/>
    </source>
</evidence>
<dbReference type="HAMAP" id="MF_00626">
    <property type="entry name" value="Germination_prot"/>
    <property type="match status" value="1"/>
</dbReference>
<dbReference type="Gene3D" id="3.40.50.1450">
    <property type="entry name" value="HybD-like"/>
    <property type="match status" value="1"/>
</dbReference>
<dbReference type="InterPro" id="IPR005080">
    <property type="entry name" value="Peptidase_A25"/>
</dbReference>
<dbReference type="AlphaFoldDB" id="A0A9Y2ERZ7"/>
<accession>A0A9Y2ERZ7</accession>
<dbReference type="GO" id="GO:0009847">
    <property type="term" value="P:spore germination"/>
    <property type="evidence" value="ECO:0007669"/>
    <property type="project" value="InterPro"/>
</dbReference>
<dbReference type="GO" id="GO:0006508">
    <property type="term" value="P:proteolysis"/>
    <property type="evidence" value="ECO:0007669"/>
    <property type="project" value="UniProtKB-KW"/>
</dbReference>
<dbReference type="Proteomes" id="UP001243623">
    <property type="component" value="Chromosome"/>
</dbReference>
<keyword evidence="1" id="KW-0645">Protease</keyword>
<sequence>MQEFLDFRTDLAIEAREMLSKRISHDIPGVEMVTSTDEDVLITRVDVTNHEAEKALGKPKGKYITIEAQGIKENIPVLHEKITRLLADELKIIVDANQHKTVLVVGLGNRHVTPDALGPKAIEKLFVTRHLGDMLTEEIKNDVCLVCAIAPGVLGITGMETAEIIQGVVEKVKPDLIIAIDALAAASSKRINTTIQIANTGIHPGSGVGNKRFGLNEESLGRPVIAIGVPTVIHASTIAMDTINTLKEYAEFARYFKSLEKLSPTEQQVIVRQILPESLGDLMVTPKEIDRLMDDISKIIASAINEVLHPVINEENISQYLKF</sequence>
<dbReference type="EC" id="3.4.24.78" evidence="4"/>
<keyword evidence="2 4" id="KW-0378">Hydrolase</keyword>
<keyword evidence="5" id="KW-1185">Reference proteome</keyword>
<organism evidence="4 5">
    <name type="scientific">Selenobaculum gibii</name>
    <dbReference type="NCBI Taxonomy" id="3054208"/>
    <lineage>
        <taxon>Bacteria</taxon>
        <taxon>Bacillati</taxon>
        <taxon>Bacillota</taxon>
        <taxon>Negativicutes</taxon>
        <taxon>Selenomonadales</taxon>
        <taxon>Selenomonadaceae</taxon>
        <taxon>Selenobaculum</taxon>
    </lineage>
</organism>
<dbReference type="SUPFAM" id="SSF53163">
    <property type="entry name" value="HybD-like"/>
    <property type="match status" value="1"/>
</dbReference>
<dbReference type="EMBL" id="CP120678">
    <property type="protein sequence ID" value="WIW69781.1"/>
    <property type="molecule type" value="Genomic_DNA"/>
</dbReference>
<evidence type="ECO:0000256" key="1">
    <source>
        <dbReference type="ARBA" id="ARBA00022670"/>
    </source>
</evidence>
<dbReference type="KEGG" id="sgbi:P3F81_07600"/>
<reference evidence="4" key="1">
    <citation type="submission" date="2023-03" db="EMBL/GenBank/DDBJ databases">
        <title>Selenobaculum gbiensis gen. nov. sp. nov., a new bacterium isolated from the gut microbiota of IBD patient.</title>
        <authorList>
            <person name="Yeo S."/>
            <person name="Park H."/>
            <person name="Huh C.S."/>
        </authorList>
    </citation>
    <scope>NUCLEOTIDE SEQUENCE</scope>
    <source>
        <strain evidence="4">ICN-92133</strain>
    </source>
</reference>
<dbReference type="InterPro" id="IPR023430">
    <property type="entry name" value="Pept_HybD-like_dom_sf"/>
</dbReference>
<dbReference type="PIRSF" id="PIRSF019549">
    <property type="entry name" value="Peptidase_A25"/>
    <property type="match status" value="1"/>
</dbReference>
<gene>
    <name evidence="4" type="primary">gpr</name>
    <name evidence="4" type="ORF">P3F81_07600</name>
</gene>
<name>A0A9Y2ERZ7_9FIRM</name>
<evidence type="ECO:0000313" key="5">
    <source>
        <dbReference type="Proteomes" id="UP001243623"/>
    </source>
</evidence>
<dbReference type="NCBIfam" id="TIGR01441">
    <property type="entry name" value="GPR"/>
    <property type="match status" value="1"/>
</dbReference>
<dbReference type="Pfam" id="PF03418">
    <property type="entry name" value="Peptidase_A25"/>
    <property type="match status" value="2"/>
</dbReference>
<keyword evidence="3" id="KW-0865">Zymogen</keyword>
<dbReference type="RefSeq" id="WP_147669898.1">
    <property type="nucleotide sequence ID" value="NZ_CP120678.1"/>
</dbReference>
<dbReference type="GO" id="GO:0008233">
    <property type="term" value="F:peptidase activity"/>
    <property type="evidence" value="ECO:0007669"/>
    <property type="project" value="UniProtKB-KW"/>
</dbReference>
<proteinExistence type="inferred from homology"/>
<protein>
    <submittedName>
        <fullName evidence="4">GPR endopeptidase</fullName>
        <ecNumber evidence="4">3.4.24.78</ecNumber>
    </submittedName>
</protein>
<evidence type="ECO:0000313" key="4">
    <source>
        <dbReference type="EMBL" id="WIW69781.1"/>
    </source>
</evidence>
<evidence type="ECO:0000256" key="3">
    <source>
        <dbReference type="ARBA" id="ARBA00023145"/>
    </source>
</evidence>